<evidence type="ECO:0000313" key="5">
    <source>
        <dbReference type="Proteomes" id="UP000001593"/>
    </source>
</evidence>
<dbReference type="CDD" id="cd00054">
    <property type="entry name" value="EGF_CA"/>
    <property type="match status" value="1"/>
</dbReference>
<protein>
    <recommendedName>
        <fullName evidence="3">EGF-like domain-containing protein</fullName>
    </recommendedName>
</protein>
<accession>A8DWL2</accession>
<dbReference type="PROSITE" id="PS50026">
    <property type="entry name" value="EGF_3"/>
    <property type="match status" value="1"/>
</dbReference>
<dbReference type="InterPro" id="IPR000742">
    <property type="entry name" value="EGF"/>
</dbReference>
<dbReference type="AlphaFoldDB" id="A8DWL2"/>
<sequence>CQSNPCQNGGDCLETGDGSYSCMCPTGRFNSRIPHQLARILLPQKIKKAKGTSPACANTFTTKDQKKPKVPHQLARILLPQKIKKSQRYLTSLREYFYHKRSKKAKGTSPACANTFTTKDQKKPKGPTGKDVLLVHDDCAKNQWKTAVIEILFPGKDGLIRSVLVRAGNGHQLRRPIEKLYLLEIAEDSDPEEVNDGELNKDT</sequence>
<dbReference type="PhylomeDB" id="A8DWL2"/>
<dbReference type="InterPro" id="IPR040676">
    <property type="entry name" value="DUF5641"/>
</dbReference>
<evidence type="ECO:0000259" key="3">
    <source>
        <dbReference type="PROSITE" id="PS50026"/>
    </source>
</evidence>
<keyword evidence="2" id="KW-0245">EGF-like domain</keyword>
<evidence type="ECO:0000256" key="2">
    <source>
        <dbReference type="PROSITE-ProRule" id="PRU00076"/>
    </source>
</evidence>
<dbReference type="Pfam" id="PF18701">
    <property type="entry name" value="DUF5641"/>
    <property type="match status" value="1"/>
</dbReference>
<feature type="non-terminal residue" evidence="4">
    <location>
        <position position="1"/>
    </location>
</feature>
<dbReference type="InParanoid" id="A8DWL2"/>
<reference evidence="4 5" key="1">
    <citation type="journal article" date="2007" name="Science">
        <title>Sea anemone genome reveals ancestral eumetazoan gene repertoire and genomic organization.</title>
        <authorList>
            <person name="Putnam N.H."/>
            <person name="Srivastava M."/>
            <person name="Hellsten U."/>
            <person name="Dirks B."/>
            <person name="Chapman J."/>
            <person name="Salamov A."/>
            <person name="Terry A."/>
            <person name="Shapiro H."/>
            <person name="Lindquist E."/>
            <person name="Kapitonov V.V."/>
            <person name="Jurka J."/>
            <person name="Genikhovich G."/>
            <person name="Grigoriev I.V."/>
            <person name="Lucas S.M."/>
            <person name="Steele R.E."/>
            <person name="Finnerty J.R."/>
            <person name="Technau U."/>
            <person name="Martindale M.Q."/>
            <person name="Rokhsar D.S."/>
        </authorList>
    </citation>
    <scope>NUCLEOTIDE SEQUENCE [LARGE SCALE GENOMIC DNA]</scope>
    <source>
        <strain evidence="5">CH2 X CH6</strain>
    </source>
</reference>
<dbReference type="SUPFAM" id="SSF57196">
    <property type="entry name" value="EGF/Laminin"/>
    <property type="match status" value="1"/>
</dbReference>
<dbReference type="Gene3D" id="2.10.25.10">
    <property type="entry name" value="Laminin"/>
    <property type="match status" value="1"/>
</dbReference>
<dbReference type="Pfam" id="PF00008">
    <property type="entry name" value="EGF"/>
    <property type="match status" value="1"/>
</dbReference>
<keyword evidence="5" id="KW-1185">Reference proteome</keyword>
<comment type="caution">
    <text evidence="2">Lacks conserved residue(s) required for the propagation of feature annotation.</text>
</comment>
<dbReference type="HOGENOM" id="CLU_1351900_0_0_1"/>
<comment type="similarity">
    <text evidence="1">Belongs to the EGF domain peptide family.</text>
</comment>
<dbReference type="EMBL" id="DS479837">
    <property type="protein sequence ID" value="EDO25398.1"/>
    <property type="molecule type" value="Genomic_DNA"/>
</dbReference>
<organism evidence="4 5">
    <name type="scientific">Nematostella vectensis</name>
    <name type="common">Starlet sea anemone</name>
    <dbReference type="NCBI Taxonomy" id="45351"/>
    <lineage>
        <taxon>Eukaryota</taxon>
        <taxon>Metazoa</taxon>
        <taxon>Cnidaria</taxon>
        <taxon>Anthozoa</taxon>
        <taxon>Hexacorallia</taxon>
        <taxon>Actiniaria</taxon>
        <taxon>Edwardsiidae</taxon>
        <taxon>Nematostella</taxon>
    </lineage>
</organism>
<evidence type="ECO:0000313" key="4">
    <source>
        <dbReference type="EMBL" id="EDO25398.1"/>
    </source>
</evidence>
<evidence type="ECO:0000256" key="1">
    <source>
        <dbReference type="ARBA" id="ARBA00006373"/>
    </source>
</evidence>
<gene>
    <name evidence="4" type="ORF">NEMVEDRAFT_v1g226034</name>
</gene>
<proteinExistence type="inferred from homology"/>
<feature type="domain" description="EGF-like" evidence="3">
    <location>
        <begin position="1"/>
        <end position="34"/>
    </location>
</feature>
<dbReference type="Proteomes" id="UP000001593">
    <property type="component" value="Unassembled WGS sequence"/>
</dbReference>
<name>A8DWL2_NEMVE</name>